<dbReference type="Proteomes" id="UP000195667">
    <property type="component" value="Unassembled WGS sequence"/>
</dbReference>
<gene>
    <name evidence="1" type="ORF">CRENPOLYSF1_810005</name>
</gene>
<dbReference type="EMBL" id="FUKI01000161">
    <property type="protein sequence ID" value="SJM95948.1"/>
    <property type="molecule type" value="Genomic_DNA"/>
</dbReference>
<accession>A0A1R4HI71</accession>
<sequence>MPNGRTDIFQVKKEDFLVSIEMLNKNEEIGITCEPQMQPVYLSELEERVLGYEKESVVIEEQHKEYYIIHVGNNIHNWVCVTKESQLFPLIKQLRFSKRS</sequence>
<protein>
    <submittedName>
        <fullName evidence="1">Uncharacterized protein</fullName>
    </submittedName>
</protein>
<name>A0A1R4HI71_9GAMM</name>
<evidence type="ECO:0000313" key="1">
    <source>
        <dbReference type="EMBL" id="SJM95948.1"/>
    </source>
</evidence>
<keyword evidence="2" id="KW-1185">Reference proteome</keyword>
<dbReference type="AlphaFoldDB" id="A0A1R4HI71"/>
<evidence type="ECO:0000313" key="2">
    <source>
        <dbReference type="Proteomes" id="UP000195667"/>
    </source>
</evidence>
<proteinExistence type="predicted"/>
<reference evidence="2" key="1">
    <citation type="submission" date="2017-02" db="EMBL/GenBank/DDBJ databases">
        <authorList>
            <person name="Daims H."/>
        </authorList>
    </citation>
    <scope>NUCLEOTIDE SEQUENCE [LARGE SCALE GENOMIC DNA]</scope>
</reference>
<organism evidence="1 2">
    <name type="scientific">Crenothrix polyspora</name>
    <dbReference type="NCBI Taxonomy" id="360316"/>
    <lineage>
        <taxon>Bacteria</taxon>
        <taxon>Pseudomonadati</taxon>
        <taxon>Pseudomonadota</taxon>
        <taxon>Gammaproteobacteria</taxon>
        <taxon>Methylococcales</taxon>
        <taxon>Crenotrichaceae</taxon>
        <taxon>Crenothrix</taxon>
    </lineage>
</organism>